<dbReference type="EMBL" id="JWZX01002422">
    <property type="protein sequence ID" value="KOO29399.1"/>
    <property type="molecule type" value="Genomic_DNA"/>
</dbReference>
<evidence type="ECO:0000313" key="1">
    <source>
        <dbReference type="EMBL" id="KOO29399.1"/>
    </source>
</evidence>
<name>A0A0M0JS29_9EUKA</name>
<organism evidence="1 2">
    <name type="scientific">Chrysochromulina tobinii</name>
    <dbReference type="NCBI Taxonomy" id="1460289"/>
    <lineage>
        <taxon>Eukaryota</taxon>
        <taxon>Haptista</taxon>
        <taxon>Haptophyta</taxon>
        <taxon>Prymnesiophyceae</taxon>
        <taxon>Prymnesiales</taxon>
        <taxon>Chrysochromulinaceae</taxon>
        <taxon>Chrysochromulina</taxon>
    </lineage>
</organism>
<comment type="caution">
    <text evidence="1">The sequence shown here is derived from an EMBL/GenBank/DDBJ whole genome shotgun (WGS) entry which is preliminary data.</text>
</comment>
<keyword evidence="2" id="KW-1185">Reference proteome</keyword>
<reference evidence="2" key="1">
    <citation type="journal article" date="2015" name="PLoS Genet.">
        <title>Genome Sequence and Transcriptome Analyses of Chrysochromulina tobin: Metabolic Tools for Enhanced Algal Fitness in the Prominent Order Prymnesiales (Haptophyceae).</title>
        <authorList>
            <person name="Hovde B.T."/>
            <person name="Deodato C.R."/>
            <person name="Hunsperger H.M."/>
            <person name="Ryken S.A."/>
            <person name="Yost W."/>
            <person name="Jha R.K."/>
            <person name="Patterson J."/>
            <person name="Monnat R.J. Jr."/>
            <person name="Barlow S.B."/>
            <person name="Starkenburg S.R."/>
            <person name="Cattolico R.A."/>
        </authorList>
    </citation>
    <scope>NUCLEOTIDE SEQUENCE</scope>
    <source>
        <strain evidence="2">CCMP291</strain>
    </source>
</reference>
<accession>A0A0M0JS29</accession>
<evidence type="ECO:0000313" key="2">
    <source>
        <dbReference type="Proteomes" id="UP000037460"/>
    </source>
</evidence>
<protein>
    <submittedName>
        <fullName evidence="1">Uncharacterized protein</fullName>
    </submittedName>
</protein>
<dbReference type="AlphaFoldDB" id="A0A0M0JS29"/>
<dbReference type="Proteomes" id="UP000037460">
    <property type="component" value="Unassembled WGS sequence"/>
</dbReference>
<sequence>MAICCVCTLTKSAIDALRNVMAASEDAKYELREEVEFTLARLNAAARHVRHALQMYTRDSAACLRAGEEAVARQLITQKLLAERRADQIAIQTPA</sequence>
<gene>
    <name evidence="1" type="ORF">Ctob_009802</name>
</gene>
<proteinExistence type="predicted"/>